<evidence type="ECO:0000313" key="1">
    <source>
        <dbReference type="EMBL" id="BES80912.1"/>
    </source>
</evidence>
<dbReference type="Proteomes" id="UP001341135">
    <property type="component" value="Chromosome"/>
</dbReference>
<gene>
    <name evidence="1" type="ORF">PABY_04790</name>
</gene>
<keyword evidence="2" id="KW-1185">Reference proteome</keyword>
<reference evidence="1 2" key="1">
    <citation type="submission" date="2023-09" db="EMBL/GenBank/DDBJ databases">
        <title>Pyrofollis japonicus gen. nov. sp. nov., a novel member of the family Pyrodictiaceae isolated from the Iheya North hydrothermal field.</title>
        <authorList>
            <person name="Miyazaki U."/>
            <person name="Sanari M."/>
            <person name="Tame A."/>
            <person name="Kitajima M."/>
            <person name="Okamoto A."/>
            <person name="Sawayama S."/>
            <person name="Miyazaki J."/>
            <person name="Takai K."/>
            <person name="Nakagawa S."/>
        </authorList>
    </citation>
    <scope>NUCLEOTIDE SEQUENCE [LARGE SCALE GENOMIC DNA]</scope>
    <source>
        <strain evidence="1 2">AV2</strain>
    </source>
</reference>
<evidence type="ECO:0000313" key="2">
    <source>
        <dbReference type="Proteomes" id="UP001341135"/>
    </source>
</evidence>
<sequence length="50" mass="5144">MGEKEEGGGGLWGGEGGSRGSSAFFWRAVPPGASVLVLGARKHGRRNCLT</sequence>
<proteinExistence type="predicted"/>
<organism evidence="1 2">
    <name type="scientific">Pyrodictium abyssi</name>
    <dbReference type="NCBI Taxonomy" id="54256"/>
    <lineage>
        <taxon>Archaea</taxon>
        <taxon>Thermoproteota</taxon>
        <taxon>Thermoprotei</taxon>
        <taxon>Desulfurococcales</taxon>
        <taxon>Pyrodictiaceae</taxon>
        <taxon>Pyrodictium</taxon>
    </lineage>
</organism>
<accession>A0ABM8IXR6</accession>
<protein>
    <submittedName>
        <fullName evidence="1">Uncharacterized protein</fullName>
    </submittedName>
</protein>
<dbReference type="EMBL" id="AP028907">
    <property type="protein sequence ID" value="BES80912.1"/>
    <property type="molecule type" value="Genomic_DNA"/>
</dbReference>
<name>A0ABM8IXR6_9CREN</name>